<organism evidence="3">
    <name type="scientific">Amphimedon queenslandica</name>
    <name type="common">Sponge</name>
    <dbReference type="NCBI Taxonomy" id="400682"/>
    <lineage>
        <taxon>Eukaryota</taxon>
        <taxon>Metazoa</taxon>
        <taxon>Porifera</taxon>
        <taxon>Demospongiae</taxon>
        <taxon>Heteroscleromorpha</taxon>
        <taxon>Haplosclerida</taxon>
        <taxon>Niphatidae</taxon>
        <taxon>Amphimedon</taxon>
    </lineage>
</organism>
<dbReference type="PANTHER" id="PTHR47708:SF2">
    <property type="entry name" value="SI:CH73-132F6.5"/>
    <property type="match status" value="1"/>
</dbReference>
<dbReference type="STRING" id="400682.A0A1X7SZP2"/>
<dbReference type="InterPro" id="IPR010839">
    <property type="entry name" value="AtuA_N"/>
</dbReference>
<dbReference type="InParanoid" id="A0A1X7SZP2"/>
<proteinExistence type="predicted"/>
<dbReference type="eggNOG" id="ENOG502QS8D">
    <property type="taxonomic scope" value="Eukaryota"/>
</dbReference>
<evidence type="ECO:0000313" key="3">
    <source>
        <dbReference type="EnsemblMetazoa" id="Aqu2.1.07412_001"/>
    </source>
</evidence>
<reference evidence="3" key="1">
    <citation type="submission" date="2017-05" db="UniProtKB">
        <authorList>
            <consortium name="EnsemblMetazoa"/>
        </authorList>
    </citation>
    <scope>IDENTIFICATION</scope>
</reference>
<dbReference type="PANTHER" id="PTHR47708">
    <property type="match status" value="1"/>
</dbReference>
<accession>A0A1X7SZP2</accession>
<protein>
    <recommendedName>
        <fullName evidence="2">Acyclic terpene utilisation N-terminal domain-containing protein</fullName>
    </recommendedName>
</protein>
<dbReference type="Pfam" id="PF07287">
    <property type="entry name" value="AtuA"/>
    <property type="match status" value="1"/>
</dbReference>
<dbReference type="EnsemblMetazoa" id="Aqu2.1.07412_001">
    <property type="protein sequence ID" value="Aqu2.1.07412_001"/>
    <property type="gene ID" value="Aqu2.1.07412"/>
</dbReference>
<feature type="transmembrane region" description="Helical" evidence="1">
    <location>
        <begin position="6"/>
        <end position="24"/>
    </location>
</feature>
<feature type="domain" description="Acyclic terpene utilisation N-terminal" evidence="2">
    <location>
        <begin position="32"/>
        <end position="124"/>
    </location>
</feature>
<name>A0A1X7SZP2_AMPQE</name>
<keyword evidence="1" id="KW-1133">Transmembrane helix</keyword>
<evidence type="ECO:0000256" key="1">
    <source>
        <dbReference type="SAM" id="Phobius"/>
    </source>
</evidence>
<dbReference type="OrthoDB" id="10265871at2759"/>
<keyword evidence="1" id="KW-0472">Membrane</keyword>
<evidence type="ECO:0000259" key="2">
    <source>
        <dbReference type="Pfam" id="PF07287"/>
    </source>
</evidence>
<keyword evidence="1" id="KW-0812">Transmembrane</keyword>
<dbReference type="AlphaFoldDB" id="A0A1X7SZP2"/>
<sequence>MAGILTYFLHQYYVLALLVVPYGASSGKYERVRISCSSGFWGDTSESTPQLVRYGDLVFLVADYLSEITMSLLAGAKRKKPDMSYTPDFISHCIKPLIHDIKKQGICVVTNGGGINPEGCVNTIIKRHVI</sequence>